<dbReference type="Proteomes" id="UP000315783">
    <property type="component" value="Unassembled WGS sequence"/>
</dbReference>
<dbReference type="EMBL" id="SPUK01000001">
    <property type="protein sequence ID" value="TQW00916.1"/>
    <property type="molecule type" value="Genomic_DNA"/>
</dbReference>
<evidence type="ECO:0000313" key="3">
    <source>
        <dbReference type="Proteomes" id="UP000315783"/>
    </source>
</evidence>
<organism evidence="2 3">
    <name type="scientific">Cordyceps javanica</name>
    <dbReference type="NCBI Taxonomy" id="43265"/>
    <lineage>
        <taxon>Eukaryota</taxon>
        <taxon>Fungi</taxon>
        <taxon>Dikarya</taxon>
        <taxon>Ascomycota</taxon>
        <taxon>Pezizomycotina</taxon>
        <taxon>Sordariomycetes</taxon>
        <taxon>Hypocreomycetidae</taxon>
        <taxon>Hypocreales</taxon>
        <taxon>Cordycipitaceae</taxon>
        <taxon>Cordyceps</taxon>
    </lineage>
</organism>
<sequence>MVSCSRDEEQGMMTQRQQSLIRGRTATRAHCPEPDCCRRWTCGRASEQSLELLLLGGGGGDGEDEPRRFSRSSRPAMCPCCPRYRKARASRTLQGADEGVDVVDGTARWIGVAEKSVDLMQDFIFLFFFPWSRQATGFTDRLCAPCLVLVVLLSLPRLCLVAVGYVADDDNNNNTQGGERGVTQCSSRNDCFTRALIGSAQYSHYAPLWSLLFKEAVVKARSTRTHGSSIYPASLSG</sequence>
<dbReference type="AlphaFoldDB" id="A0A545VGS4"/>
<keyword evidence="3" id="KW-1185">Reference proteome</keyword>
<evidence type="ECO:0000256" key="1">
    <source>
        <dbReference type="SAM" id="MobiDB-lite"/>
    </source>
</evidence>
<comment type="caution">
    <text evidence="2">The sequence shown here is derived from an EMBL/GenBank/DDBJ whole genome shotgun (WGS) entry which is preliminary data.</text>
</comment>
<proteinExistence type="predicted"/>
<accession>A0A545VGS4</accession>
<gene>
    <name evidence="2" type="ORF">IF1G_00847</name>
</gene>
<name>A0A545VGS4_9HYPO</name>
<evidence type="ECO:0000313" key="2">
    <source>
        <dbReference type="EMBL" id="TQW00916.1"/>
    </source>
</evidence>
<reference evidence="2 3" key="1">
    <citation type="journal article" date="2019" name="Appl. Microbiol. Biotechnol.">
        <title>Genome sequence of Isaria javanica and comparative genome analysis insights into family S53 peptidase evolution in fungal entomopathogens.</title>
        <authorList>
            <person name="Lin R."/>
            <person name="Zhang X."/>
            <person name="Xin B."/>
            <person name="Zou M."/>
            <person name="Gao Y."/>
            <person name="Qin F."/>
            <person name="Hu Q."/>
            <person name="Xie B."/>
            <person name="Cheng X."/>
        </authorList>
    </citation>
    <scope>NUCLEOTIDE SEQUENCE [LARGE SCALE GENOMIC DNA]</scope>
    <source>
        <strain evidence="2 3">IJ1G</strain>
    </source>
</reference>
<feature type="region of interest" description="Disordered" evidence="1">
    <location>
        <begin position="1"/>
        <end position="24"/>
    </location>
</feature>
<protein>
    <submittedName>
        <fullName evidence="2">Uncharacterized protein</fullName>
    </submittedName>
</protein>